<evidence type="ECO:0000313" key="8">
    <source>
        <dbReference type="EMBL" id="PNV75143.1"/>
    </source>
</evidence>
<name>A0ABX4YIP2_9LEPT</name>
<evidence type="ECO:0008006" key="10">
    <source>
        <dbReference type="Google" id="ProtNLM"/>
    </source>
</evidence>
<comment type="similarity">
    <text evidence="1">Belongs to the sigma-70 factor family. ECF subfamily.</text>
</comment>
<dbReference type="InterPro" id="IPR014284">
    <property type="entry name" value="RNA_pol_sigma-70_dom"/>
</dbReference>
<evidence type="ECO:0000256" key="1">
    <source>
        <dbReference type="ARBA" id="ARBA00010641"/>
    </source>
</evidence>
<dbReference type="InterPro" id="IPR013325">
    <property type="entry name" value="RNA_pol_sigma_r2"/>
</dbReference>
<dbReference type="PANTHER" id="PTHR43133">
    <property type="entry name" value="RNA POLYMERASE ECF-TYPE SIGMA FACTO"/>
    <property type="match status" value="1"/>
</dbReference>
<accession>A0ABX4YIP2</accession>
<dbReference type="InterPro" id="IPR007627">
    <property type="entry name" value="RNA_pol_sigma70_r2"/>
</dbReference>
<dbReference type="PANTHER" id="PTHR43133:SF8">
    <property type="entry name" value="RNA POLYMERASE SIGMA FACTOR HI_1459-RELATED"/>
    <property type="match status" value="1"/>
</dbReference>
<evidence type="ECO:0000256" key="5">
    <source>
        <dbReference type="ARBA" id="ARBA00023163"/>
    </source>
</evidence>
<dbReference type="Proteomes" id="UP000094669">
    <property type="component" value="Unassembled WGS sequence"/>
</dbReference>
<dbReference type="InterPro" id="IPR039425">
    <property type="entry name" value="RNA_pol_sigma-70-like"/>
</dbReference>
<keyword evidence="9" id="KW-1185">Reference proteome</keyword>
<dbReference type="SUPFAM" id="SSF88659">
    <property type="entry name" value="Sigma3 and sigma4 domains of RNA polymerase sigma factors"/>
    <property type="match status" value="1"/>
</dbReference>
<dbReference type="InterPro" id="IPR036388">
    <property type="entry name" value="WH-like_DNA-bd_sf"/>
</dbReference>
<gene>
    <name evidence="8" type="ORF">BES34_009610</name>
</gene>
<keyword evidence="3" id="KW-0731">Sigma factor</keyword>
<feature type="domain" description="RNA polymerase sigma-70 region 2" evidence="6">
    <location>
        <begin position="12"/>
        <end position="78"/>
    </location>
</feature>
<dbReference type="EMBL" id="MCRM02000008">
    <property type="protein sequence ID" value="PNV75143.1"/>
    <property type="molecule type" value="Genomic_DNA"/>
</dbReference>
<keyword evidence="4" id="KW-0238">DNA-binding</keyword>
<dbReference type="SUPFAM" id="SSF88946">
    <property type="entry name" value="Sigma2 domain of RNA polymerase sigma factors"/>
    <property type="match status" value="1"/>
</dbReference>
<organism evidence="8 9">
    <name type="scientific">Leptospira inadai serovar Lyme</name>
    <dbReference type="NCBI Taxonomy" id="293084"/>
    <lineage>
        <taxon>Bacteria</taxon>
        <taxon>Pseudomonadati</taxon>
        <taxon>Spirochaetota</taxon>
        <taxon>Spirochaetia</taxon>
        <taxon>Leptospirales</taxon>
        <taxon>Leptospiraceae</taxon>
        <taxon>Leptospira</taxon>
    </lineage>
</organism>
<dbReference type="InterPro" id="IPR013249">
    <property type="entry name" value="RNA_pol_sigma70_r4_t2"/>
</dbReference>
<dbReference type="Gene3D" id="1.10.1740.10">
    <property type="match status" value="1"/>
</dbReference>
<evidence type="ECO:0000256" key="2">
    <source>
        <dbReference type="ARBA" id="ARBA00023015"/>
    </source>
</evidence>
<feature type="domain" description="RNA polymerase sigma factor 70 region 4 type 2" evidence="7">
    <location>
        <begin position="116"/>
        <end position="153"/>
    </location>
</feature>
<keyword evidence="5" id="KW-0804">Transcription</keyword>
<dbReference type="RefSeq" id="WP_010411682.1">
    <property type="nucleotide sequence ID" value="NZ_MCRM02000008.1"/>
</dbReference>
<dbReference type="Pfam" id="PF08281">
    <property type="entry name" value="Sigma70_r4_2"/>
    <property type="match status" value="1"/>
</dbReference>
<evidence type="ECO:0000313" key="9">
    <source>
        <dbReference type="Proteomes" id="UP000094669"/>
    </source>
</evidence>
<sequence>MDIHEIEERYFQLRPDVFRFIVSQTYDPELAEDVLQETIMEILRIFRKGVEIREGTFRSFLYTIAYTQVKNHRRKAARQPVTYFESDSFIEAKPHEKDQSSLIYKSVQVALSDPKIPERTREVLRLRLIEELSIKEIMRILDISRQTFYRDLRIGMKILQETLSEKGITPESLK</sequence>
<dbReference type="Pfam" id="PF04542">
    <property type="entry name" value="Sigma70_r2"/>
    <property type="match status" value="1"/>
</dbReference>
<evidence type="ECO:0000256" key="3">
    <source>
        <dbReference type="ARBA" id="ARBA00023082"/>
    </source>
</evidence>
<evidence type="ECO:0000259" key="6">
    <source>
        <dbReference type="Pfam" id="PF04542"/>
    </source>
</evidence>
<protein>
    <recommendedName>
        <fullName evidence="10">RNA polymerase sigma factor</fullName>
    </recommendedName>
</protein>
<evidence type="ECO:0000256" key="4">
    <source>
        <dbReference type="ARBA" id="ARBA00023125"/>
    </source>
</evidence>
<proteinExistence type="inferred from homology"/>
<reference evidence="8" key="1">
    <citation type="submission" date="2018-01" db="EMBL/GenBank/DDBJ databases">
        <title>Genomic characterization of Leptospira inadai serogroup Lyme isolated from captured rat in Brazil and comparative analysis with human reference strain.</title>
        <authorList>
            <person name="Moreno L.Z."/>
            <person name="Loureiro A.P."/>
            <person name="Miraglia F."/>
            <person name="Kremer F.S."/>
            <person name="Eslabao M.R."/>
            <person name="Dellagostin O.A."/>
            <person name="Lilenbaum W."/>
            <person name="Moreno A.M."/>
        </authorList>
    </citation>
    <scope>NUCLEOTIDE SEQUENCE [LARGE SCALE GENOMIC DNA]</scope>
    <source>
        <strain evidence="8">M34/99</strain>
    </source>
</reference>
<dbReference type="Gene3D" id="1.10.10.10">
    <property type="entry name" value="Winged helix-like DNA-binding domain superfamily/Winged helix DNA-binding domain"/>
    <property type="match status" value="1"/>
</dbReference>
<dbReference type="NCBIfam" id="TIGR02937">
    <property type="entry name" value="sigma70-ECF"/>
    <property type="match status" value="1"/>
</dbReference>
<keyword evidence="2" id="KW-0805">Transcription regulation</keyword>
<dbReference type="InterPro" id="IPR013324">
    <property type="entry name" value="RNA_pol_sigma_r3/r4-like"/>
</dbReference>
<evidence type="ECO:0000259" key="7">
    <source>
        <dbReference type="Pfam" id="PF08281"/>
    </source>
</evidence>
<comment type="caution">
    <text evidence="8">The sequence shown here is derived from an EMBL/GenBank/DDBJ whole genome shotgun (WGS) entry which is preliminary data.</text>
</comment>